<keyword evidence="1" id="KW-0472">Membrane</keyword>
<sequence length="91" mass="10437">MTKLIEKTQSKAENYWILFFRIPGLFLFFLPFIPVTMGYINSNVDKVRLDGGDWQLLGLGFFLVWGSSYFGILGNKLGMFLSSKFGLNNKE</sequence>
<keyword evidence="1" id="KW-1133">Transmembrane helix</keyword>
<reference evidence="2 3" key="1">
    <citation type="journal article" date="2013" name="Proc. Natl. Acad. Sci. U.S.A.">
        <title>Twelve previously unknown phage genera are ubiquitous in global oceans.</title>
        <authorList>
            <person name="Holmfeldt K."/>
            <person name="Solonenko N."/>
            <person name="Shah M."/>
            <person name="Corrier K."/>
            <person name="Riemann L."/>
            <person name="Verberkmoes N.C."/>
            <person name="Sullivan M.B."/>
        </authorList>
    </citation>
    <scope>NUCLEOTIDE SEQUENCE [LARGE SCALE GENOMIC DNA]</scope>
    <source>
        <strain evidence="2">Phi19:3</strain>
    </source>
</reference>
<feature type="transmembrane region" description="Helical" evidence="1">
    <location>
        <begin position="12"/>
        <end position="34"/>
    </location>
</feature>
<name>R9ZYB3_9CAUD</name>
<accession>R9ZYB3</accession>
<keyword evidence="3" id="KW-1185">Reference proteome</keyword>
<protein>
    <submittedName>
        <fullName evidence="2">Uncharacterized protein</fullName>
    </submittedName>
</protein>
<organism evidence="2 3">
    <name type="scientific">Cellulophaga phage phi19:3</name>
    <dbReference type="NCBI Taxonomy" id="1327971"/>
    <lineage>
        <taxon>Viruses</taxon>
        <taxon>Duplodnaviria</taxon>
        <taxon>Heunggongvirae</taxon>
        <taxon>Uroviricota</taxon>
        <taxon>Caudoviricetes</taxon>
        <taxon>Pachyviridae</taxon>
        <taxon>Baltivirus</taxon>
        <taxon>Baltivirus phi19tres</taxon>
    </lineage>
</organism>
<evidence type="ECO:0000313" key="2">
    <source>
        <dbReference type="EMBL" id="AGO47495.1"/>
    </source>
</evidence>
<evidence type="ECO:0000256" key="1">
    <source>
        <dbReference type="SAM" id="Phobius"/>
    </source>
</evidence>
<dbReference type="Proteomes" id="UP000014731">
    <property type="component" value="Segment"/>
</dbReference>
<evidence type="ECO:0000313" key="3">
    <source>
        <dbReference type="Proteomes" id="UP000014731"/>
    </source>
</evidence>
<feature type="transmembrane region" description="Helical" evidence="1">
    <location>
        <begin position="54"/>
        <end position="74"/>
    </location>
</feature>
<gene>
    <name evidence="2" type="ORF">Phi19:3_gp091</name>
</gene>
<keyword evidence="1" id="KW-0812">Transmembrane</keyword>
<proteinExistence type="predicted"/>
<dbReference type="RefSeq" id="YP_008240876.1">
    <property type="nucleotide sequence ID" value="NC_021789.1"/>
</dbReference>
<reference evidence="3" key="2">
    <citation type="submission" date="2013-03" db="EMBL/GenBank/DDBJ databases">
        <title>The Cellulophaga phages: a novel, diverse, and globally ubiquitous model system.</title>
        <authorList>
            <person name="Holmfeldt K."/>
            <person name="Solonenko N."/>
            <person name="Shah M."/>
            <person name="Corrier K."/>
            <person name="Riemann L."/>
            <person name="VerBerkmoes N.C."/>
            <person name="Sullivan M.B."/>
        </authorList>
    </citation>
    <scope>NUCLEOTIDE SEQUENCE [LARGE SCALE GENOMIC DNA]</scope>
</reference>
<dbReference type="EMBL" id="KC821608">
    <property type="protein sequence ID" value="AGO47495.1"/>
    <property type="molecule type" value="Genomic_DNA"/>
</dbReference>
<dbReference type="GeneID" id="16880969"/>
<dbReference type="KEGG" id="vg:16880969"/>